<feature type="transmembrane region" description="Helical" evidence="1">
    <location>
        <begin position="150"/>
        <end position="169"/>
    </location>
</feature>
<feature type="transmembrane region" description="Helical" evidence="1">
    <location>
        <begin position="119"/>
        <end position="138"/>
    </location>
</feature>
<keyword evidence="1" id="KW-1133">Transmembrane helix</keyword>
<evidence type="ECO:0000256" key="1">
    <source>
        <dbReference type="SAM" id="Phobius"/>
    </source>
</evidence>
<dbReference type="AlphaFoldDB" id="A0A8T5UW70"/>
<gene>
    <name evidence="2" type="ORF">K8N75_10760</name>
</gene>
<proteinExistence type="predicted"/>
<organism evidence="2 3">
    <name type="scientific">Methanobacterium spitsbergense</name>
    <dbReference type="NCBI Taxonomy" id="2874285"/>
    <lineage>
        <taxon>Archaea</taxon>
        <taxon>Methanobacteriati</taxon>
        <taxon>Methanobacteriota</taxon>
        <taxon>Methanomada group</taxon>
        <taxon>Methanobacteria</taxon>
        <taxon>Methanobacteriales</taxon>
        <taxon>Methanobacteriaceae</taxon>
        <taxon>Methanobacterium</taxon>
    </lineage>
</organism>
<dbReference type="EMBL" id="JAIOUQ010000013">
    <property type="protein sequence ID" value="MBZ2166517.1"/>
    <property type="molecule type" value="Genomic_DNA"/>
</dbReference>
<keyword evidence="1" id="KW-0812">Transmembrane</keyword>
<name>A0A8T5UW70_9EURY</name>
<keyword evidence="1" id="KW-0472">Membrane</keyword>
<feature type="transmembrane region" description="Helical" evidence="1">
    <location>
        <begin position="67"/>
        <end position="88"/>
    </location>
</feature>
<accession>A0A8T5UW70</accession>
<feature type="transmembrane region" description="Helical" evidence="1">
    <location>
        <begin position="16"/>
        <end position="36"/>
    </location>
</feature>
<keyword evidence="3" id="KW-1185">Reference proteome</keyword>
<comment type="caution">
    <text evidence="2">The sequence shown here is derived from an EMBL/GenBank/DDBJ whole genome shotgun (WGS) entry which is preliminary data.</text>
</comment>
<feature type="transmembrane region" description="Helical" evidence="1">
    <location>
        <begin position="189"/>
        <end position="207"/>
    </location>
</feature>
<dbReference type="Proteomes" id="UP000825933">
    <property type="component" value="Unassembled WGS sequence"/>
</dbReference>
<reference evidence="3" key="1">
    <citation type="journal article" date="2022" name="Microbiol. Resour. Announc.">
        <title>Draft Genome Sequence of a Methanogenic Archaeon from West Spitsbergen Permafrost.</title>
        <authorList>
            <person name="Trubitsyn V."/>
            <person name="Rivkina E."/>
            <person name="Shcherbakova V."/>
        </authorList>
    </citation>
    <scope>NUCLEOTIDE SEQUENCE [LARGE SCALE GENOMIC DNA]</scope>
    <source>
        <strain evidence="3">VT</strain>
    </source>
</reference>
<sequence>MKFQRGSLFKPEHNHYKFAGTLLIVACIQYLIAVNISESMFPGNYSIALNSLSDLGGTIPLVDPSALIFNISNIILGILIVAAVYLILKSGGCRLFSSCLLIFGISIGLLGIFTEYTPAIHVTLEALAFIFGSLALLFSYRLGINIQMTVISIVLGLIALITFISPLIFGMGDNNPFGLYFGMGGSERLIIYPIILYLTALGGYLSSRGKDWVKLRFTEGYW</sequence>
<evidence type="ECO:0000313" key="2">
    <source>
        <dbReference type="EMBL" id="MBZ2166517.1"/>
    </source>
</evidence>
<evidence type="ECO:0000313" key="3">
    <source>
        <dbReference type="Proteomes" id="UP000825933"/>
    </source>
</evidence>
<feature type="transmembrane region" description="Helical" evidence="1">
    <location>
        <begin position="95"/>
        <end position="113"/>
    </location>
</feature>
<dbReference type="RefSeq" id="WP_223792067.1">
    <property type="nucleotide sequence ID" value="NZ_JAIOUQ010000013.1"/>
</dbReference>
<protein>
    <submittedName>
        <fullName evidence="2">DUF998 domain-containing protein</fullName>
    </submittedName>
</protein>